<dbReference type="HOGENOM" id="CLU_1428490_0_0_1"/>
<sequence length="190" mass="21663">MSVSTVIPPLPPNATFAERQEYRRVVLKLPGPVDRWVTANSRHPNASWVKEFLMLEDAKTEYVDCVVEAVCVKDPATAAAQERHCKYTLYVTARASPNSLAIPFLRQSPRATRMAIPTVKFQQPKATFVAFFLRMATWSENQSEPGLPYRMVQWARSMMASTEFSLTRYRPVTPPPSHLQLAKNTRTHKR</sequence>
<organism evidence="2 3">
    <name type="scientific">Piloderma croceum (strain F 1598)</name>
    <dbReference type="NCBI Taxonomy" id="765440"/>
    <lineage>
        <taxon>Eukaryota</taxon>
        <taxon>Fungi</taxon>
        <taxon>Dikarya</taxon>
        <taxon>Basidiomycota</taxon>
        <taxon>Agaricomycotina</taxon>
        <taxon>Agaricomycetes</taxon>
        <taxon>Agaricomycetidae</taxon>
        <taxon>Atheliales</taxon>
        <taxon>Atheliaceae</taxon>
        <taxon>Piloderma</taxon>
    </lineage>
</organism>
<feature type="region of interest" description="Disordered" evidence="1">
    <location>
        <begin position="169"/>
        <end position="190"/>
    </location>
</feature>
<name>A0A0C3EY20_PILCF</name>
<gene>
    <name evidence="2" type="ORF">PILCRDRAFT_12053</name>
</gene>
<reference evidence="2 3" key="1">
    <citation type="submission" date="2014-04" db="EMBL/GenBank/DDBJ databases">
        <authorList>
            <consortium name="DOE Joint Genome Institute"/>
            <person name="Kuo A."/>
            <person name="Tarkka M."/>
            <person name="Buscot F."/>
            <person name="Kohler A."/>
            <person name="Nagy L.G."/>
            <person name="Floudas D."/>
            <person name="Copeland A."/>
            <person name="Barry K.W."/>
            <person name="Cichocki N."/>
            <person name="Veneault-Fourrey C."/>
            <person name="LaButti K."/>
            <person name="Lindquist E.A."/>
            <person name="Lipzen A."/>
            <person name="Lundell T."/>
            <person name="Morin E."/>
            <person name="Murat C."/>
            <person name="Sun H."/>
            <person name="Tunlid A."/>
            <person name="Henrissat B."/>
            <person name="Grigoriev I.V."/>
            <person name="Hibbett D.S."/>
            <person name="Martin F."/>
            <person name="Nordberg H.P."/>
            <person name="Cantor M.N."/>
            <person name="Hua S.X."/>
        </authorList>
    </citation>
    <scope>NUCLEOTIDE SEQUENCE [LARGE SCALE GENOMIC DNA]</scope>
    <source>
        <strain evidence="2 3">F 1598</strain>
    </source>
</reference>
<keyword evidence="3" id="KW-1185">Reference proteome</keyword>
<dbReference type="EMBL" id="KN833025">
    <property type="protein sequence ID" value="KIM77415.1"/>
    <property type="molecule type" value="Genomic_DNA"/>
</dbReference>
<accession>A0A0C3EY20</accession>
<proteinExistence type="predicted"/>
<evidence type="ECO:0000313" key="3">
    <source>
        <dbReference type="Proteomes" id="UP000054166"/>
    </source>
</evidence>
<protein>
    <submittedName>
        <fullName evidence="2">Uncharacterized protein</fullName>
    </submittedName>
</protein>
<reference evidence="3" key="2">
    <citation type="submission" date="2015-01" db="EMBL/GenBank/DDBJ databases">
        <title>Evolutionary Origins and Diversification of the Mycorrhizal Mutualists.</title>
        <authorList>
            <consortium name="DOE Joint Genome Institute"/>
            <consortium name="Mycorrhizal Genomics Consortium"/>
            <person name="Kohler A."/>
            <person name="Kuo A."/>
            <person name="Nagy L.G."/>
            <person name="Floudas D."/>
            <person name="Copeland A."/>
            <person name="Barry K.W."/>
            <person name="Cichocki N."/>
            <person name="Veneault-Fourrey C."/>
            <person name="LaButti K."/>
            <person name="Lindquist E.A."/>
            <person name="Lipzen A."/>
            <person name="Lundell T."/>
            <person name="Morin E."/>
            <person name="Murat C."/>
            <person name="Riley R."/>
            <person name="Ohm R."/>
            <person name="Sun H."/>
            <person name="Tunlid A."/>
            <person name="Henrissat B."/>
            <person name="Grigoriev I.V."/>
            <person name="Hibbett D.S."/>
            <person name="Martin F."/>
        </authorList>
    </citation>
    <scope>NUCLEOTIDE SEQUENCE [LARGE SCALE GENOMIC DNA]</scope>
    <source>
        <strain evidence="3">F 1598</strain>
    </source>
</reference>
<evidence type="ECO:0000256" key="1">
    <source>
        <dbReference type="SAM" id="MobiDB-lite"/>
    </source>
</evidence>
<dbReference type="Proteomes" id="UP000054166">
    <property type="component" value="Unassembled WGS sequence"/>
</dbReference>
<evidence type="ECO:0000313" key="2">
    <source>
        <dbReference type="EMBL" id="KIM77415.1"/>
    </source>
</evidence>
<dbReference type="InParanoid" id="A0A0C3EY20"/>
<dbReference type="AlphaFoldDB" id="A0A0C3EY20"/>